<dbReference type="GO" id="GO:0004383">
    <property type="term" value="F:guanylate cyclase activity"/>
    <property type="evidence" value="ECO:0007669"/>
    <property type="project" value="UniProtKB-EC"/>
</dbReference>
<evidence type="ECO:0000259" key="8">
    <source>
        <dbReference type="PROSITE" id="PS50125"/>
    </source>
</evidence>
<evidence type="ECO:0000256" key="3">
    <source>
        <dbReference type="ARBA" id="ARBA00022490"/>
    </source>
</evidence>
<evidence type="ECO:0000256" key="5">
    <source>
        <dbReference type="ARBA" id="ARBA00023134"/>
    </source>
</evidence>
<dbReference type="Gene3D" id="3.90.1520.10">
    <property type="entry name" value="H-NOX domain"/>
    <property type="match status" value="1"/>
</dbReference>
<protein>
    <recommendedName>
        <fullName evidence="2">guanylate cyclase</fullName>
        <ecNumber evidence="2">4.6.1.2</ecNumber>
    </recommendedName>
</protein>
<dbReference type="InterPro" id="IPR038158">
    <property type="entry name" value="H-NOX_domain_sf"/>
</dbReference>
<keyword evidence="3" id="KW-0963">Cytoplasm</keyword>
<dbReference type="Gene3D" id="6.10.250.780">
    <property type="match status" value="1"/>
</dbReference>
<dbReference type="SUPFAM" id="SSF55073">
    <property type="entry name" value="Nucleotide cyclase"/>
    <property type="match status" value="1"/>
</dbReference>
<dbReference type="InterPro" id="IPR042463">
    <property type="entry name" value="HNOB_dom_associated_sf"/>
</dbReference>
<evidence type="ECO:0000313" key="10">
    <source>
        <dbReference type="Proteomes" id="UP000694423"/>
    </source>
</evidence>
<organism evidence="9 10">
    <name type="scientific">Dromaius novaehollandiae</name>
    <name type="common">Emu</name>
    <dbReference type="NCBI Taxonomy" id="8790"/>
    <lineage>
        <taxon>Eukaryota</taxon>
        <taxon>Metazoa</taxon>
        <taxon>Chordata</taxon>
        <taxon>Craniata</taxon>
        <taxon>Vertebrata</taxon>
        <taxon>Euteleostomi</taxon>
        <taxon>Archelosauria</taxon>
        <taxon>Archosauria</taxon>
        <taxon>Dinosauria</taxon>
        <taxon>Saurischia</taxon>
        <taxon>Theropoda</taxon>
        <taxon>Coelurosauria</taxon>
        <taxon>Aves</taxon>
        <taxon>Palaeognathae</taxon>
        <taxon>Casuariiformes</taxon>
        <taxon>Dromaiidae</taxon>
        <taxon>Dromaius</taxon>
    </lineage>
</organism>
<keyword evidence="10" id="KW-1185">Reference proteome</keyword>
<dbReference type="SUPFAM" id="SSF111126">
    <property type="entry name" value="Ligand-binding domain in the NO signalling and Golgi transport"/>
    <property type="match status" value="1"/>
</dbReference>
<proteinExistence type="predicted"/>
<evidence type="ECO:0000256" key="7">
    <source>
        <dbReference type="ARBA" id="ARBA00023293"/>
    </source>
</evidence>
<dbReference type="GO" id="GO:0019934">
    <property type="term" value="P:cGMP-mediated signaling"/>
    <property type="evidence" value="ECO:0007669"/>
    <property type="project" value="TreeGrafter"/>
</dbReference>
<dbReference type="InterPro" id="IPR011644">
    <property type="entry name" value="Heme_NO-bd"/>
</dbReference>
<dbReference type="CDD" id="cd07302">
    <property type="entry name" value="CHD"/>
    <property type="match status" value="1"/>
</dbReference>
<evidence type="ECO:0000256" key="2">
    <source>
        <dbReference type="ARBA" id="ARBA00012202"/>
    </source>
</evidence>
<dbReference type="Gene3D" id="3.30.70.1230">
    <property type="entry name" value="Nucleotide cyclase"/>
    <property type="match status" value="1"/>
</dbReference>
<dbReference type="InterPro" id="IPR001054">
    <property type="entry name" value="A/G_cyclase"/>
</dbReference>
<evidence type="ECO:0000256" key="1">
    <source>
        <dbReference type="ARBA" id="ARBA00004496"/>
    </source>
</evidence>
<dbReference type="Gene3D" id="3.30.450.260">
    <property type="entry name" value="Haem NO binding associated domain"/>
    <property type="match status" value="1"/>
</dbReference>
<dbReference type="Ensembl" id="ENSDNVT00000023669.1">
    <property type="protein sequence ID" value="ENSDNVP00000019649.1"/>
    <property type="gene ID" value="ENSDNVG00000013700.1"/>
</dbReference>
<evidence type="ECO:0000256" key="6">
    <source>
        <dbReference type="ARBA" id="ARBA00023239"/>
    </source>
</evidence>
<dbReference type="Proteomes" id="UP000694423">
    <property type="component" value="Unplaced"/>
</dbReference>
<feature type="domain" description="Guanylate cyclase" evidence="8">
    <location>
        <begin position="366"/>
        <end position="449"/>
    </location>
</feature>
<dbReference type="PROSITE" id="PS50125">
    <property type="entry name" value="GUANYLATE_CYCLASE_2"/>
    <property type="match status" value="1"/>
</dbReference>
<dbReference type="InterPro" id="IPR029787">
    <property type="entry name" value="Nucleotide_cyclase"/>
</dbReference>
<dbReference type="EC" id="4.6.1.2" evidence="2"/>
<dbReference type="InterPro" id="IPR011645">
    <property type="entry name" value="HNOB_dom_associated"/>
</dbReference>
<dbReference type="GO" id="GO:0005525">
    <property type="term" value="F:GTP binding"/>
    <property type="evidence" value="ECO:0007669"/>
    <property type="project" value="UniProtKB-KW"/>
</dbReference>
<reference evidence="9" key="1">
    <citation type="submission" date="2025-08" db="UniProtKB">
        <authorList>
            <consortium name="Ensembl"/>
        </authorList>
    </citation>
    <scope>IDENTIFICATION</scope>
</reference>
<dbReference type="InterPro" id="IPR024096">
    <property type="entry name" value="NO_sig/Golgi_transp_ligand-bd"/>
</dbReference>
<dbReference type="GO" id="GO:0020037">
    <property type="term" value="F:heme binding"/>
    <property type="evidence" value="ECO:0007669"/>
    <property type="project" value="InterPro"/>
</dbReference>
<keyword evidence="6" id="KW-0456">Lyase</keyword>
<dbReference type="GO" id="GO:0070482">
    <property type="term" value="P:response to oxygen levels"/>
    <property type="evidence" value="ECO:0007669"/>
    <property type="project" value="TreeGrafter"/>
</dbReference>
<dbReference type="Pfam" id="PF07701">
    <property type="entry name" value="HNOBA"/>
    <property type="match status" value="1"/>
</dbReference>
<sequence>MLQTLGENLEEFTEKLDALHSYVAKGWEMNAPLFHEEKSTDGTMLYYYSDRGGLFPIMPGRTDRIIEILVAREFFNGEVTMVILNQGEEKKHTGKKEHVIFLVQAQASSSLYLHLVKRTEKKSHSNLLLNFDPVYPERLWVEERTFCCAFLFLLVFDKAIQQACVNIQRFISGIRNPEICLDKYFAIIHPQDTFTIFSIRINKHQVSLFSKQKEKNSSKLWRNQSMLKLRGENVCVGNFVGPCMICLCSPKHHSLEEAEELKMYLSDIAPHDMMRVLILLNHQHLKEELRIFYKNLETEKKMTENLLYTMLTKHIASQCKEGKKVDASNGNMCCFVLFSIWNLLAQQSPIQHLLSKCFSKFLDVCQLQTIADANMVVREVPVPITSCPARVANLVLGMGAASQEGTNPITEEPIQIGVGVHSGSVLPGAVGEPRYCLCGDTVNTAAQRESHSLPNSIHLSSAASVQNQGSKIDARGETKVKGKGKMTTYFLRNNLHANRNHGEKERPGMPQIKQYCSEFQEMVASSFYFKVSGNSAIIHLKPEEKPSRNSIYIIVARQTFFFPSPSAVSEHFGWS</sequence>
<evidence type="ECO:0000313" key="9">
    <source>
        <dbReference type="Ensembl" id="ENSDNVP00000019649.1"/>
    </source>
</evidence>
<dbReference type="PANTHER" id="PTHR45655:SF17">
    <property type="entry name" value="GUANYLATE CYCLASE SOLUBLE SUBUNIT BETA-2"/>
    <property type="match status" value="1"/>
</dbReference>
<dbReference type="PANTHER" id="PTHR45655">
    <property type="entry name" value="GUANYLATE CYCLASE SOLUBLE SUBUNIT BETA-2"/>
    <property type="match status" value="1"/>
</dbReference>
<reference evidence="9" key="2">
    <citation type="submission" date="2025-09" db="UniProtKB">
        <authorList>
            <consortium name="Ensembl"/>
        </authorList>
    </citation>
    <scope>IDENTIFICATION</scope>
</reference>
<dbReference type="GO" id="GO:0008074">
    <property type="term" value="C:guanylate cyclase complex, soluble"/>
    <property type="evidence" value="ECO:0007669"/>
    <property type="project" value="TreeGrafter"/>
</dbReference>
<dbReference type="SMART" id="SM00044">
    <property type="entry name" value="CYCc"/>
    <property type="match status" value="1"/>
</dbReference>
<keyword evidence="5" id="KW-0342">GTP-binding</keyword>
<evidence type="ECO:0000256" key="4">
    <source>
        <dbReference type="ARBA" id="ARBA00022741"/>
    </source>
</evidence>
<name>A0A8C4PAX4_DRONO</name>
<dbReference type="Pfam" id="PF07700">
    <property type="entry name" value="HNOB"/>
    <property type="match status" value="1"/>
</dbReference>
<dbReference type="AlphaFoldDB" id="A0A8C4PAX4"/>
<dbReference type="Pfam" id="PF00211">
    <property type="entry name" value="Guanylate_cyc"/>
    <property type="match status" value="1"/>
</dbReference>
<keyword evidence="7" id="KW-0141">cGMP biosynthesis</keyword>
<comment type="subcellular location">
    <subcellularLocation>
        <location evidence="1">Cytoplasm</location>
    </subcellularLocation>
</comment>
<keyword evidence="4" id="KW-0547">Nucleotide-binding</keyword>
<accession>A0A8C4PAX4</accession>